<organism evidence="1 2">
    <name type="scientific">Scophthalmus maximus</name>
    <name type="common">Turbot</name>
    <name type="synonym">Psetta maxima</name>
    <dbReference type="NCBI Taxonomy" id="52904"/>
    <lineage>
        <taxon>Eukaryota</taxon>
        <taxon>Metazoa</taxon>
        <taxon>Chordata</taxon>
        <taxon>Craniata</taxon>
        <taxon>Vertebrata</taxon>
        <taxon>Euteleostomi</taxon>
        <taxon>Actinopterygii</taxon>
        <taxon>Neopterygii</taxon>
        <taxon>Teleostei</taxon>
        <taxon>Neoteleostei</taxon>
        <taxon>Acanthomorphata</taxon>
        <taxon>Carangaria</taxon>
        <taxon>Pleuronectiformes</taxon>
        <taxon>Pleuronectoidei</taxon>
        <taxon>Scophthalmidae</taxon>
        <taxon>Scophthalmus</taxon>
    </lineage>
</organism>
<evidence type="ECO:0000313" key="2">
    <source>
        <dbReference type="Proteomes" id="UP000438429"/>
    </source>
</evidence>
<gene>
    <name evidence="1" type="ORF">F2P81_015202</name>
</gene>
<sequence>MESFPFGSFSGIPDIGLVQTATTAAREVSIPSSTIQQKKKRRKKKQKSKSRVLVVTYTELPALHRGEAPAALRHRRGRVYNRLFTALWLVRVRVRRGTCTFDGWNVSFCSCNKANTDLLNLSGSFGIGFFASQRNDKPRRDASAALHSAAPRDVVVRELHPLFCLNNVSLPPRYVEKGERLNSHVLSREPLCQMPAFALANFQPEMRPSSAP</sequence>
<comment type="caution">
    <text evidence="1">The sequence shown here is derived from an EMBL/GenBank/DDBJ whole genome shotgun (WGS) entry which is preliminary data.</text>
</comment>
<dbReference type="Proteomes" id="UP000438429">
    <property type="component" value="Unassembled WGS sequence"/>
</dbReference>
<proteinExistence type="predicted"/>
<dbReference type="EMBL" id="VEVO01000013">
    <property type="protein sequence ID" value="KAF0032912.1"/>
    <property type="molecule type" value="Genomic_DNA"/>
</dbReference>
<protein>
    <submittedName>
        <fullName evidence="1">Uncharacterized protein</fullName>
    </submittedName>
</protein>
<accession>A0A6A4SRH3</accession>
<evidence type="ECO:0000313" key="1">
    <source>
        <dbReference type="EMBL" id="KAF0032912.1"/>
    </source>
</evidence>
<reference evidence="1 2" key="1">
    <citation type="submission" date="2019-06" db="EMBL/GenBank/DDBJ databases">
        <title>Draft genomes of female and male turbot (Scophthalmus maximus).</title>
        <authorList>
            <person name="Xu H."/>
            <person name="Xu X.-W."/>
            <person name="Shao C."/>
            <person name="Chen S."/>
        </authorList>
    </citation>
    <scope>NUCLEOTIDE SEQUENCE [LARGE SCALE GENOMIC DNA]</scope>
    <source>
        <strain evidence="1">Ysfricsl-2016a</strain>
        <tissue evidence="1">Blood</tissue>
    </source>
</reference>
<dbReference type="AlphaFoldDB" id="A0A6A4SRH3"/>
<name>A0A6A4SRH3_SCOMX</name>